<gene>
    <name evidence="1" type="ORF">DW839_17280</name>
</gene>
<dbReference type="Proteomes" id="UP000283975">
    <property type="component" value="Unassembled WGS sequence"/>
</dbReference>
<dbReference type="AlphaFoldDB" id="A0A414ATN6"/>
<accession>A0A414ATN6</accession>
<evidence type="ECO:0000313" key="2">
    <source>
        <dbReference type="Proteomes" id="UP000283975"/>
    </source>
</evidence>
<proteinExistence type="predicted"/>
<dbReference type="EMBL" id="QSHZ01000018">
    <property type="protein sequence ID" value="RHC54911.1"/>
    <property type="molecule type" value="Genomic_DNA"/>
</dbReference>
<organism evidence="1 2">
    <name type="scientific">Enterocloster bolteae</name>
    <dbReference type="NCBI Taxonomy" id="208479"/>
    <lineage>
        <taxon>Bacteria</taxon>
        <taxon>Bacillati</taxon>
        <taxon>Bacillota</taxon>
        <taxon>Clostridia</taxon>
        <taxon>Lachnospirales</taxon>
        <taxon>Lachnospiraceae</taxon>
        <taxon>Enterocloster</taxon>
    </lineage>
</organism>
<evidence type="ECO:0000313" key="1">
    <source>
        <dbReference type="EMBL" id="RHC54911.1"/>
    </source>
</evidence>
<name>A0A414ATN6_9FIRM</name>
<reference evidence="1 2" key="1">
    <citation type="submission" date="2018-08" db="EMBL/GenBank/DDBJ databases">
        <title>A genome reference for cultivated species of the human gut microbiota.</title>
        <authorList>
            <person name="Zou Y."/>
            <person name="Xue W."/>
            <person name="Luo G."/>
        </authorList>
    </citation>
    <scope>NUCLEOTIDE SEQUENCE [LARGE SCALE GENOMIC DNA]</scope>
    <source>
        <strain evidence="1 2">AM35-14</strain>
    </source>
</reference>
<comment type="caution">
    <text evidence="1">The sequence shown here is derived from an EMBL/GenBank/DDBJ whole genome shotgun (WGS) entry which is preliminary data.</text>
</comment>
<sequence>MEDVIREKGAKQGQVIIAAPAYDINLWLGEEKLDSEEWNRNGQVEVRFSGSLMEKLSREAQAAQVLWVKEQGSSVEVMEDSRQEIPDGQTIDALNCATSHFTTFSPAFLTQDADAVRVFDIEGDGLMDAGYPKLTVCDKNNQELDVLETLGDDGITRITRKDGTPLPRDIKTWFEISYAMENSGDFSLAEYMVKAGDSFTYRYPANILYDAVSLMCWTHQAL</sequence>
<protein>
    <submittedName>
        <fullName evidence="1">Uncharacterized protein</fullName>
    </submittedName>
</protein>